<dbReference type="Gene3D" id="2.30.30.490">
    <property type="match status" value="2"/>
</dbReference>
<dbReference type="GO" id="GO:0003682">
    <property type="term" value="F:chromatin binding"/>
    <property type="evidence" value="ECO:0007669"/>
    <property type="project" value="UniProtKB-UniRule"/>
</dbReference>
<evidence type="ECO:0000313" key="15">
    <source>
        <dbReference type="Proteomes" id="UP000696485"/>
    </source>
</evidence>
<evidence type="ECO:0000256" key="1">
    <source>
        <dbReference type="ARBA" id="ARBA00004123"/>
    </source>
</evidence>
<evidence type="ECO:0000256" key="5">
    <source>
        <dbReference type="ARBA" id="ARBA00022737"/>
    </source>
</evidence>
<dbReference type="InterPro" id="IPR050390">
    <property type="entry name" value="C5-Methyltransferase"/>
</dbReference>
<dbReference type="PANTHER" id="PTHR10629">
    <property type="entry name" value="CYTOSINE-SPECIFIC METHYLTRANSFERASE"/>
    <property type="match status" value="1"/>
</dbReference>
<dbReference type="Pfam" id="PF01426">
    <property type="entry name" value="BAH"/>
    <property type="match status" value="1"/>
</dbReference>
<dbReference type="PROSITE" id="PS51679">
    <property type="entry name" value="SAM_MT_C5"/>
    <property type="match status" value="1"/>
</dbReference>
<feature type="region of interest" description="Disordered" evidence="12">
    <location>
        <begin position="85"/>
        <end position="307"/>
    </location>
</feature>
<sequence>MASDSDSSGYETLKQAFKKVFGLYSDTFTTEEIVDALSHNKFHEDAAIETLKRKHDKNLAKARANGRPVSSVIVEIKAAAVFDDSGTDSDISQGTNRSAIPPPSSSAVLSKLANMATSESKKAKKPTPKKSPPKKPIAPKAKSAPVSTISLVGDDDDDDFQTKKAFTLAKTASSSKSSSQSPKASYIARSKSGSKESRWLLSHVEIPVISKKAKRPSKAETSVKKPTTQRSSQLNENPEAVVPDVDIDMQDCATPSSDSSSVKEVDAGIGSSRKRTRGSPKATPVPKRARAAPAQPKKVEPPKPVFFKIPGDYMQETEKTIVFGEDETDAEDIERPENDNSLPYRILDNFTVYNIAKTDAEGGYELTSLENCGEDDFELRASGKVRAVMKNEYNNGNDDDDDDKDDDSNESEDLNIVDMDQFINVSTLFHWGLDMEKNGESTYWFRTQFAFYKLGMPAPEYRPLYLELFKKTRLANKLMVAISIDFDLTIANFLKALECDADERFVGGSSEAAGASKDGCLAFDVPLRTADFNDNLEHIHEEIIAWLQDKLDLLYVPPILAELQEEIKKKRKGRRHPVAAVVGTGSTKRKVELSASKREEEAQPCVTPLISKIAGSLFNRELAVAVHGDAEEADIHAQQLNQPKIKKGGTMDVEWVDGPVGNENGRIYYDSALVDKELLSVGDSVYIRNSKVEPWIGKIMYFFEVQGEMRFHVRFFTKGSETILMETAGWQEVFLLDKCRDLMLDRVIAKCEIRYDAGATTSNHFYRMWYDTVRCSFEDAANHEAISPAQDELCREFERCPSCIRKVEVKQETATDMAIECGSEIVQAFKIDDVEYHQYDFVYLVECANTGGTLLPVASTEDRPYDIGQIIEILPRSGKYAAMDNSNGNSKGKAKAKAKSDMDDDSDMDGPPENASESESTKKTPMIKVRLFERYDSFLEKNPIMEGRANRIQKPIFKDCRRLVATNMTSLYSSEALEGTCRVEFTTESPTSNALSIYKDQDNAYYYRDFWSGANKSRSKKQLVSMVKNGAEARPSTMDSMKSCKICVERLSNNELQMSEFLGKATKLRALDIFSGCGGLSSGFRDSGIIETRYAIEFFTSAAITYRHNFPNATVYNDDANELLRRAIAQGKGETLPERNDFASRPLPPMPQPGDVDMIYCGPPCQGFSGMNRYQHGNELKNSLIATSMSYVDYYKPNYFLLENVRGMVAYRLGGRRSSEGKHVGGMEMGVVKFILRCLTAMGYQCRIGLLQAGQFGVPQSRRRFFVWGARMGLGLPTFPLPTTCFEKNSSMMISTPLPNHEAFSFQRRRFRQAPDPAVTCRDTLTDLPGFEFIDPHEAYEETPEARKERLAEERRAAVDAAKLKAMKARQRARLTKKGVSFHESDIDGYGSSSDSDDEVVDLDSDEMDEASEKPRPYFLQVNTQVAPKDRPSGVGYTEERSAVVKAKYVTRPQSEYQRKMRARNPHHDRNTVHNQLSRTFNELNAERICQVPFRPEADHQDLPELLKPWLTDMQPMGKQGKVLHPNQLRVLSVRECARVQGFPDSFLFLSDTGNVATMYKQVGNAVPPPLAKALAIKLLEAMMQTEETKKSSKGKGRAC</sequence>
<dbReference type="NCBIfam" id="TIGR00675">
    <property type="entry name" value="dcm"/>
    <property type="match status" value="1"/>
</dbReference>
<dbReference type="InterPro" id="IPR043151">
    <property type="entry name" value="BAH_sf"/>
</dbReference>
<evidence type="ECO:0000256" key="3">
    <source>
        <dbReference type="ARBA" id="ARBA00022679"/>
    </source>
</evidence>
<dbReference type="InterPro" id="IPR029063">
    <property type="entry name" value="SAM-dependent_MTases_sf"/>
</dbReference>
<organism evidence="14 15">
    <name type="scientific">Podila minutissima</name>
    <dbReference type="NCBI Taxonomy" id="64525"/>
    <lineage>
        <taxon>Eukaryota</taxon>
        <taxon>Fungi</taxon>
        <taxon>Fungi incertae sedis</taxon>
        <taxon>Mucoromycota</taxon>
        <taxon>Mortierellomycotina</taxon>
        <taxon>Mortierellomycetes</taxon>
        <taxon>Mortierellales</taxon>
        <taxon>Mortierellaceae</taxon>
        <taxon>Podila</taxon>
    </lineage>
</organism>
<dbReference type="EC" id="2.1.1.37" evidence="11"/>
<feature type="region of interest" description="Disordered" evidence="12">
    <location>
        <begin position="391"/>
        <end position="412"/>
    </location>
</feature>
<keyword evidence="3 9" id="KW-0808">Transferase</keyword>
<feature type="compositionally biased region" description="Basic residues" evidence="12">
    <location>
        <begin position="122"/>
        <end position="133"/>
    </location>
</feature>
<feature type="compositionally biased region" description="Acidic residues" evidence="12">
    <location>
        <begin position="397"/>
        <end position="412"/>
    </location>
</feature>
<evidence type="ECO:0000256" key="2">
    <source>
        <dbReference type="ARBA" id="ARBA00022603"/>
    </source>
</evidence>
<dbReference type="PRINTS" id="PR00105">
    <property type="entry name" value="C5METTRFRASE"/>
</dbReference>
<dbReference type="PANTHER" id="PTHR10629:SF52">
    <property type="entry name" value="DNA (CYTOSINE-5)-METHYLTRANSFERASE 1"/>
    <property type="match status" value="1"/>
</dbReference>
<dbReference type="GO" id="GO:0044027">
    <property type="term" value="P:negative regulation of gene expression via chromosomal CpG island methylation"/>
    <property type="evidence" value="ECO:0007669"/>
    <property type="project" value="TreeGrafter"/>
</dbReference>
<dbReference type="InterPro" id="IPR018117">
    <property type="entry name" value="C5_DNA_meth_AS"/>
</dbReference>
<evidence type="ECO:0000259" key="13">
    <source>
        <dbReference type="PROSITE" id="PS51038"/>
    </source>
</evidence>
<dbReference type="InterPro" id="IPR001525">
    <property type="entry name" value="C5_MeTfrase"/>
</dbReference>
<dbReference type="GO" id="GO:0005634">
    <property type="term" value="C:nucleus"/>
    <property type="evidence" value="ECO:0007669"/>
    <property type="project" value="UniProtKB-SubCell"/>
</dbReference>
<dbReference type="InterPro" id="IPR031303">
    <property type="entry name" value="C5_meth_CS"/>
</dbReference>
<dbReference type="GO" id="GO:0003677">
    <property type="term" value="F:DNA binding"/>
    <property type="evidence" value="ECO:0007669"/>
    <property type="project" value="UniProtKB-KW"/>
</dbReference>
<feature type="region of interest" description="Disordered" evidence="12">
    <location>
        <begin position="1383"/>
        <end position="1411"/>
    </location>
</feature>
<feature type="compositionally biased region" description="Polar residues" evidence="12">
    <location>
        <begin position="224"/>
        <end position="236"/>
    </location>
</feature>
<name>A0A9P5VMI9_9FUNG</name>
<dbReference type="Gene3D" id="3.90.120.10">
    <property type="entry name" value="DNA Methylase, subunit A, domain 2"/>
    <property type="match status" value="1"/>
</dbReference>
<evidence type="ECO:0000256" key="8">
    <source>
        <dbReference type="PIRSR" id="PIRSR037404-1"/>
    </source>
</evidence>
<dbReference type="InterPro" id="IPR001025">
    <property type="entry name" value="BAH_dom"/>
</dbReference>
<dbReference type="InterPro" id="IPR022702">
    <property type="entry name" value="Cytosine_MeTrfase1_RFD"/>
</dbReference>
<evidence type="ECO:0000313" key="14">
    <source>
        <dbReference type="EMBL" id="KAF9332302.1"/>
    </source>
</evidence>
<feature type="compositionally biased region" description="Polar residues" evidence="12">
    <location>
        <begin position="88"/>
        <end position="98"/>
    </location>
</feature>
<protein>
    <recommendedName>
        <fullName evidence="11">Cytosine-specific methyltransferase</fullName>
        <ecNumber evidence="11">2.1.1.37</ecNumber>
    </recommendedName>
</protein>
<feature type="compositionally biased region" description="Acidic residues" evidence="12">
    <location>
        <begin position="1395"/>
        <end position="1410"/>
    </location>
</feature>
<feature type="active site" evidence="8 9">
    <location>
        <position position="1165"/>
    </location>
</feature>
<dbReference type="PROSITE" id="PS00094">
    <property type="entry name" value="C5_MTASE_1"/>
    <property type="match status" value="1"/>
</dbReference>
<dbReference type="GO" id="GO:0006346">
    <property type="term" value="P:DNA methylation-dependent constitutive heterochromatin formation"/>
    <property type="evidence" value="ECO:0007669"/>
    <property type="project" value="InterPro"/>
</dbReference>
<comment type="subcellular location">
    <subcellularLocation>
        <location evidence="1">Nucleus</location>
    </subcellularLocation>
</comment>
<comment type="caution">
    <text evidence="14">The sequence shown here is derived from an EMBL/GenBank/DDBJ whole genome shotgun (WGS) entry which is preliminary data.</text>
</comment>
<dbReference type="Pfam" id="PF00145">
    <property type="entry name" value="DNA_methylase"/>
    <property type="match status" value="1"/>
</dbReference>
<dbReference type="Gene3D" id="3.40.50.150">
    <property type="entry name" value="Vaccinia Virus protein VP39"/>
    <property type="match status" value="1"/>
</dbReference>
<comment type="similarity">
    <text evidence="9 10">Belongs to the class I-like SAM-binding methyltransferase superfamily. C5-methyltransferase family.</text>
</comment>
<accession>A0A9P5VMI9</accession>
<keyword evidence="15" id="KW-1185">Reference proteome</keyword>
<keyword evidence="7" id="KW-0539">Nucleus</keyword>
<dbReference type="SUPFAM" id="SSF53335">
    <property type="entry name" value="S-adenosyl-L-methionine-dependent methyltransferases"/>
    <property type="match status" value="1"/>
</dbReference>
<reference evidence="14" key="1">
    <citation type="journal article" date="2020" name="Fungal Divers.">
        <title>Resolving the Mortierellaceae phylogeny through synthesis of multi-gene phylogenetics and phylogenomics.</title>
        <authorList>
            <person name="Vandepol N."/>
            <person name="Liber J."/>
            <person name="Desiro A."/>
            <person name="Na H."/>
            <person name="Kennedy M."/>
            <person name="Barry K."/>
            <person name="Grigoriev I.V."/>
            <person name="Miller A.N."/>
            <person name="O'Donnell K."/>
            <person name="Stajich J.E."/>
            <person name="Bonito G."/>
        </authorList>
    </citation>
    <scope>NUCLEOTIDE SEQUENCE</scope>
    <source>
        <strain evidence="14">NVP1</strain>
    </source>
</reference>
<proteinExistence type="inferred from homology"/>
<keyword evidence="4 9" id="KW-0949">S-adenosyl-L-methionine</keyword>
<dbReference type="GO" id="GO:0032259">
    <property type="term" value="P:methylation"/>
    <property type="evidence" value="ECO:0007669"/>
    <property type="project" value="UniProtKB-KW"/>
</dbReference>
<keyword evidence="2 9" id="KW-0489">Methyltransferase</keyword>
<dbReference type="PROSITE" id="PS51038">
    <property type="entry name" value="BAH"/>
    <property type="match status" value="1"/>
</dbReference>
<evidence type="ECO:0000256" key="7">
    <source>
        <dbReference type="ARBA" id="ARBA00023242"/>
    </source>
</evidence>
<dbReference type="Pfam" id="PF12047">
    <property type="entry name" value="DNMT1-RFD"/>
    <property type="match status" value="1"/>
</dbReference>
<evidence type="ECO:0000256" key="11">
    <source>
        <dbReference type="RuleBase" id="RU000417"/>
    </source>
</evidence>
<comment type="catalytic activity">
    <reaction evidence="11">
        <text>a 2'-deoxycytidine in DNA + S-adenosyl-L-methionine = a 5-methyl-2'-deoxycytidine in DNA + S-adenosyl-L-homocysteine + H(+)</text>
        <dbReference type="Rhea" id="RHEA:13681"/>
        <dbReference type="Rhea" id="RHEA-COMP:11369"/>
        <dbReference type="Rhea" id="RHEA-COMP:11370"/>
        <dbReference type="ChEBI" id="CHEBI:15378"/>
        <dbReference type="ChEBI" id="CHEBI:57856"/>
        <dbReference type="ChEBI" id="CHEBI:59789"/>
        <dbReference type="ChEBI" id="CHEBI:85452"/>
        <dbReference type="ChEBI" id="CHEBI:85454"/>
        <dbReference type="EC" id="2.1.1.37"/>
    </reaction>
</comment>
<feature type="compositionally biased region" description="Low complexity" evidence="12">
    <location>
        <begin position="163"/>
        <end position="188"/>
    </location>
</feature>
<dbReference type="PROSITE" id="PS00095">
    <property type="entry name" value="C5_MTASE_2"/>
    <property type="match status" value="1"/>
</dbReference>
<evidence type="ECO:0000256" key="6">
    <source>
        <dbReference type="ARBA" id="ARBA00023125"/>
    </source>
</evidence>
<evidence type="ECO:0000256" key="12">
    <source>
        <dbReference type="SAM" id="MobiDB-lite"/>
    </source>
</evidence>
<feature type="domain" description="BAH" evidence="13">
    <location>
        <begin position="677"/>
        <end position="790"/>
    </location>
</feature>
<keyword evidence="5" id="KW-0677">Repeat</keyword>
<evidence type="ECO:0000256" key="10">
    <source>
        <dbReference type="RuleBase" id="RU000416"/>
    </source>
</evidence>
<evidence type="ECO:0000256" key="4">
    <source>
        <dbReference type="ARBA" id="ARBA00022691"/>
    </source>
</evidence>
<evidence type="ECO:0000256" key="9">
    <source>
        <dbReference type="PROSITE-ProRule" id="PRU01016"/>
    </source>
</evidence>
<feature type="region of interest" description="Disordered" evidence="12">
    <location>
        <begin position="882"/>
        <end position="923"/>
    </location>
</feature>
<dbReference type="GO" id="GO:0003886">
    <property type="term" value="F:DNA (cytosine-5-)-methyltransferase activity"/>
    <property type="evidence" value="ECO:0007669"/>
    <property type="project" value="UniProtKB-UniRule"/>
</dbReference>
<dbReference type="SMART" id="SM00439">
    <property type="entry name" value="BAH"/>
    <property type="match status" value="2"/>
</dbReference>
<keyword evidence="6" id="KW-0238">DNA-binding</keyword>
<dbReference type="Proteomes" id="UP000696485">
    <property type="component" value="Unassembled WGS sequence"/>
</dbReference>
<dbReference type="EMBL" id="JAAAUY010000268">
    <property type="protein sequence ID" value="KAF9332302.1"/>
    <property type="molecule type" value="Genomic_DNA"/>
</dbReference>
<feature type="compositionally biased region" description="Low complexity" evidence="12">
    <location>
        <begin position="280"/>
        <end position="296"/>
    </location>
</feature>
<gene>
    <name evidence="14" type="ORF">BG006_004822</name>
</gene>